<proteinExistence type="predicted"/>
<evidence type="ECO:0000313" key="2">
    <source>
        <dbReference type="Proteomes" id="UP000829196"/>
    </source>
</evidence>
<protein>
    <submittedName>
        <fullName evidence="1">Uncharacterized protein</fullName>
    </submittedName>
</protein>
<reference evidence="1" key="1">
    <citation type="journal article" date="2022" name="Front. Genet.">
        <title>Chromosome-Scale Assembly of the Dendrobium nobile Genome Provides Insights Into the Molecular Mechanism of the Biosynthesis of the Medicinal Active Ingredient of Dendrobium.</title>
        <authorList>
            <person name="Xu Q."/>
            <person name="Niu S.-C."/>
            <person name="Li K.-L."/>
            <person name="Zheng P.-J."/>
            <person name="Zhang X.-J."/>
            <person name="Jia Y."/>
            <person name="Liu Y."/>
            <person name="Niu Y.-X."/>
            <person name="Yu L.-H."/>
            <person name="Chen D.-F."/>
            <person name="Zhang G.-Q."/>
        </authorList>
    </citation>
    <scope>NUCLEOTIDE SEQUENCE</scope>
    <source>
        <tissue evidence="1">Leaf</tissue>
    </source>
</reference>
<organism evidence="1 2">
    <name type="scientific">Dendrobium nobile</name>
    <name type="common">Orchid</name>
    <dbReference type="NCBI Taxonomy" id="94219"/>
    <lineage>
        <taxon>Eukaryota</taxon>
        <taxon>Viridiplantae</taxon>
        <taxon>Streptophyta</taxon>
        <taxon>Embryophyta</taxon>
        <taxon>Tracheophyta</taxon>
        <taxon>Spermatophyta</taxon>
        <taxon>Magnoliopsida</taxon>
        <taxon>Liliopsida</taxon>
        <taxon>Asparagales</taxon>
        <taxon>Orchidaceae</taxon>
        <taxon>Epidendroideae</taxon>
        <taxon>Malaxideae</taxon>
        <taxon>Dendrobiinae</taxon>
        <taxon>Dendrobium</taxon>
    </lineage>
</organism>
<gene>
    <name evidence="1" type="ORF">KFK09_024407</name>
</gene>
<dbReference type="EMBL" id="JAGYWB010000017">
    <property type="protein sequence ID" value="KAI0494275.1"/>
    <property type="molecule type" value="Genomic_DNA"/>
</dbReference>
<evidence type="ECO:0000313" key="1">
    <source>
        <dbReference type="EMBL" id="KAI0494275.1"/>
    </source>
</evidence>
<sequence>MANFSVVYIQISSRKNPNSVFSSLPPPIHAKHLLELFFAMNRSCTAYPSIPYVHLFEC</sequence>
<keyword evidence="2" id="KW-1185">Reference proteome</keyword>
<dbReference type="Proteomes" id="UP000829196">
    <property type="component" value="Unassembled WGS sequence"/>
</dbReference>
<name>A0A8T3AJ88_DENNO</name>
<comment type="caution">
    <text evidence="1">The sequence shown here is derived from an EMBL/GenBank/DDBJ whole genome shotgun (WGS) entry which is preliminary data.</text>
</comment>
<accession>A0A8T3AJ88</accession>
<dbReference type="AlphaFoldDB" id="A0A8T3AJ88"/>